<evidence type="ECO:0008006" key="5">
    <source>
        <dbReference type="Google" id="ProtNLM"/>
    </source>
</evidence>
<evidence type="ECO:0000313" key="1">
    <source>
        <dbReference type="EMBL" id="CAF2108047.1"/>
    </source>
</evidence>
<organism evidence="1 3">
    <name type="scientific">Rotaria magnacalcarata</name>
    <dbReference type="NCBI Taxonomy" id="392030"/>
    <lineage>
        <taxon>Eukaryota</taxon>
        <taxon>Metazoa</taxon>
        <taxon>Spiralia</taxon>
        <taxon>Gnathifera</taxon>
        <taxon>Rotifera</taxon>
        <taxon>Eurotatoria</taxon>
        <taxon>Bdelloidea</taxon>
        <taxon>Philodinida</taxon>
        <taxon>Philodinidae</taxon>
        <taxon>Rotaria</taxon>
    </lineage>
</organism>
<dbReference type="Proteomes" id="UP000663866">
    <property type="component" value="Unassembled WGS sequence"/>
</dbReference>
<evidence type="ECO:0000313" key="2">
    <source>
        <dbReference type="EMBL" id="CAF4168946.1"/>
    </source>
</evidence>
<proteinExistence type="predicted"/>
<comment type="caution">
    <text evidence="1">The sequence shown here is derived from an EMBL/GenBank/DDBJ whole genome shotgun (WGS) entry which is preliminary data.</text>
</comment>
<sequence length="666" mass="78201">MPEQYYPKHNSEDMTTSLESLPNELWLLFMSFLTPINLYRALIGLNNRINCLISTMTSHLVLDTSQCANNSIRFSDMRQLLEGKDYWSKYLLSLIDTVRLTGTLASDVFCDQYRSPIEFPSMNTSFSILFPSLRRLYVTEKAIDTRSLSRIFLPLSKSLRFFHFSAKRFSTSCYFDILDTFTKHELSLTSMVFEVKNGCIRDDDSYKNYEWKKMYWSNTVHLSLFIERSNDLFVLLDPHVLPCLTHLCVTFIQHYGRYIGNYSSMENAINITSYLRSFQICHMSLENLLRFLLSVHMPLLEKLTMIEIYDNTLNYLNDFQQYFKLKKNMPGLHPSSLRFLLRFPGELVYQWEKNRSFEWPFENTNIDYCLDEISLSYGVYWHSQLQTPEKKYSLIIFTRSTLNYHRTVHNYSFAMNIKQTSSMKWTCNYLDNSQQIFDSLTQFITAKELEINDWIGTSLQNASAKQVVFSSCFNQLRLNALRSLTFFETENAEKFLLKSQLCSFLQLILSSVPQLVKLTINWECIMNFDSVFSNGQFAAAPLVSLRHLHLRHFTGRGRLDLSKLIDISILSKSLPQLTSLWTSGWNIYPDENLAKLIASIVTHFEQLTEFIINKGSNSRHLGVQGIELLRTQQQYMESFLRNIDKLRDSNRTSITWTHFTEFRIWL</sequence>
<evidence type="ECO:0000313" key="4">
    <source>
        <dbReference type="Proteomes" id="UP000663866"/>
    </source>
</evidence>
<name>A0A816UGR8_9BILA</name>
<keyword evidence="4" id="KW-1185">Reference proteome</keyword>
<gene>
    <name evidence="2" type="ORF">OVN521_LOCUS24588</name>
    <name evidence="1" type="ORF">WKI299_LOCUS21720</name>
</gene>
<dbReference type="Proteomes" id="UP000663856">
    <property type="component" value="Unassembled WGS sequence"/>
</dbReference>
<reference evidence="1" key="1">
    <citation type="submission" date="2021-02" db="EMBL/GenBank/DDBJ databases">
        <authorList>
            <person name="Nowell W R."/>
        </authorList>
    </citation>
    <scope>NUCLEOTIDE SEQUENCE</scope>
</reference>
<protein>
    <recommendedName>
        <fullName evidence="5">F-box domain-containing protein</fullName>
    </recommendedName>
</protein>
<dbReference type="AlphaFoldDB" id="A0A816UGR8"/>
<evidence type="ECO:0000313" key="3">
    <source>
        <dbReference type="Proteomes" id="UP000663856"/>
    </source>
</evidence>
<dbReference type="EMBL" id="CAJNRF010009231">
    <property type="protein sequence ID" value="CAF2108047.1"/>
    <property type="molecule type" value="Genomic_DNA"/>
</dbReference>
<dbReference type="EMBL" id="CAJOBG010005888">
    <property type="protein sequence ID" value="CAF4168946.1"/>
    <property type="molecule type" value="Genomic_DNA"/>
</dbReference>
<accession>A0A816UGR8</accession>